<proteinExistence type="predicted"/>
<dbReference type="EMBL" id="JAIWYP010000005">
    <property type="protein sequence ID" value="KAH3816752.1"/>
    <property type="molecule type" value="Genomic_DNA"/>
</dbReference>
<accession>A0A9D4GMT6</accession>
<reference evidence="1" key="2">
    <citation type="submission" date="2020-11" db="EMBL/GenBank/DDBJ databases">
        <authorList>
            <person name="McCartney M.A."/>
            <person name="Auch B."/>
            <person name="Kono T."/>
            <person name="Mallez S."/>
            <person name="Becker A."/>
            <person name="Gohl D.M."/>
            <person name="Silverstein K.A.T."/>
            <person name="Koren S."/>
            <person name="Bechman K.B."/>
            <person name="Herman A."/>
            <person name="Abrahante J.E."/>
            <person name="Garbe J."/>
        </authorList>
    </citation>
    <scope>NUCLEOTIDE SEQUENCE</scope>
    <source>
        <strain evidence="1">Duluth1</strain>
        <tissue evidence="1">Whole animal</tissue>
    </source>
</reference>
<name>A0A9D4GMT6_DREPO</name>
<keyword evidence="2" id="KW-1185">Reference proteome</keyword>
<comment type="caution">
    <text evidence="1">The sequence shown here is derived from an EMBL/GenBank/DDBJ whole genome shotgun (WGS) entry which is preliminary data.</text>
</comment>
<dbReference type="AlphaFoldDB" id="A0A9D4GMT6"/>
<reference evidence="1" key="1">
    <citation type="journal article" date="2019" name="bioRxiv">
        <title>The Genome of the Zebra Mussel, Dreissena polymorpha: A Resource for Invasive Species Research.</title>
        <authorList>
            <person name="McCartney M.A."/>
            <person name="Auch B."/>
            <person name="Kono T."/>
            <person name="Mallez S."/>
            <person name="Zhang Y."/>
            <person name="Obille A."/>
            <person name="Becker A."/>
            <person name="Abrahante J.E."/>
            <person name="Garbe J."/>
            <person name="Badalamenti J.P."/>
            <person name="Herman A."/>
            <person name="Mangelson H."/>
            <person name="Liachko I."/>
            <person name="Sullivan S."/>
            <person name="Sone E.D."/>
            <person name="Koren S."/>
            <person name="Silverstein K.A.T."/>
            <person name="Beckman K.B."/>
            <person name="Gohl D.M."/>
        </authorList>
    </citation>
    <scope>NUCLEOTIDE SEQUENCE</scope>
    <source>
        <strain evidence="1">Duluth1</strain>
        <tissue evidence="1">Whole animal</tissue>
    </source>
</reference>
<gene>
    <name evidence="1" type="ORF">DPMN_118273</name>
</gene>
<protein>
    <submittedName>
        <fullName evidence="1">Uncharacterized protein</fullName>
    </submittedName>
</protein>
<organism evidence="1 2">
    <name type="scientific">Dreissena polymorpha</name>
    <name type="common">Zebra mussel</name>
    <name type="synonym">Mytilus polymorpha</name>
    <dbReference type="NCBI Taxonomy" id="45954"/>
    <lineage>
        <taxon>Eukaryota</taxon>
        <taxon>Metazoa</taxon>
        <taxon>Spiralia</taxon>
        <taxon>Lophotrochozoa</taxon>
        <taxon>Mollusca</taxon>
        <taxon>Bivalvia</taxon>
        <taxon>Autobranchia</taxon>
        <taxon>Heteroconchia</taxon>
        <taxon>Euheterodonta</taxon>
        <taxon>Imparidentia</taxon>
        <taxon>Neoheterodontei</taxon>
        <taxon>Myida</taxon>
        <taxon>Dreissenoidea</taxon>
        <taxon>Dreissenidae</taxon>
        <taxon>Dreissena</taxon>
    </lineage>
</organism>
<sequence>MMDDHTEILLQSGLLCAAESYLSMGRDVHSFTRSIQLFFWQLRRRPPSSVPWRPVLHKES</sequence>
<evidence type="ECO:0000313" key="2">
    <source>
        <dbReference type="Proteomes" id="UP000828390"/>
    </source>
</evidence>
<dbReference type="Proteomes" id="UP000828390">
    <property type="component" value="Unassembled WGS sequence"/>
</dbReference>
<evidence type="ECO:0000313" key="1">
    <source>
        <dbReference type="EMBL" id="KAH3816752.1"/>
    </source>
</evidence>